<keyword evidence="2" id="KW-1185">Reference proteome</keyword>
<dbReference type="PROSITE" id="PS51257">
    <property type="entry name" value="PROKAR_LIPOPROTEIN"/>
    <property type="match status" value="1"/>
</dbReference>
<evidence type="ECO:0000313" key="2">
    <source>
        <dbReference type="Proteomes" id="UP000276133"/>
    </source>
</evidence>
<gene>
    <name evidence="1" type="ORF">BpHYR1_013844</name>
</gene>
<comment type="caution">
    <text evidence="1">The sequence shown here is derived from an EMBL/GenBank/DDBJ whole genome shotgun (WGS) entry which is preliminary data.</text>
</comment>
<accession>A0A3M7QBX2</accession>
<organism evidence="1 2">
    <name type="scientific">Brachionus plicatilis</name>
    <name type="common">Marine rotifer</name>
    <name type="synonym">Brachionus muelleri</name>
    <dbReference type="NCBI Taxonomy" id="10195"/>
    <lineage>
        <taxon>Eukaryota</taxon>
        <taxon>Metazoa</taxon>
        <taxon>Spiralia</taxon>
        <taxon>Gnathifera</taxon>
        <taxon>Rotifera</taxon>
        <taxon>Eurotatoria</taxon>
        <taxon>Monogononta</taxon>
        <taxon>Pseudotrocha</taxon>
        <taxon>Ploima</taxon>
        <taxon>Brachionidae</taxon>
        <taxon>Brachionus</taxon>
    </lineage>
</organism>
<proteinExistence type="predicted"/>
<reference evidence="1 2" key="1">
    <citation type="journal article" date="2018" name="Sci. Rep.">
        <title>Genomic signatures of local adaptation to the degree of environmental predictability in rotifers.</title>
        <authorList>
            <person name="Franch-Gras L."/>
            <person name="Hahn C."/>
            <person name="Garcia-Roger E.M."/>
            <person name="Carmona M.J."/>
            <person name="Serra M."/>
            <person name="Gomez A."/>
        </authorList>
    </citation>
    <scope>NUCLEOTIDE SEQUENCE [LARGE SCALE GENOMIC DNA]</scope>
    <source>
        <strain evidence="1">HYR1</strain>
    </source>
</reference>
<evidence type="ECO:0000313" key="1">
    <source>
        <dbReference type="EMBL" id="RNA08890.1"/>
    </source>
</evidence>
<sequence>MYKRSTLSSLLTFGCDFARKFSTGSSNITTWSCLRERSIRLKADIQKTKVSKPFIQKRYWPRISTNFVQGTDEVSSHETSLIYEIENYVSLPFQLLRSEFKSSLELITSNKHMIIRLLPFIKQMHHFVDNFFKTPLFEIKYYSTTISVSIIAKIILSILIFSKIEFHEENGLLRKFIVYLEKLNFLMNYIKRVGDQGLRFLFAKLSRVGN</sequence>
<name>A0A3M7QBX2_BRAPC</name>
<dbReference type="Proteomes" id="UP000276133">
    <property type="component" value="Unassembled WGS sequence"/>
</dbReference>
<protein>
    <submittedName>
        <fullName evidence="1">Uncharacterized protein</fullName>
    </submittedName>
</protein>
<dbReference type="EMBL" id="REGN01006599">
    <property type="protein sequence ID" value="RNA08890.1"/>
    <property type="molecule type" value="Genomic_DNA"/>
</dbReference>
<dbReference type="AlphaFoldDB" id="A0A3M7QBX2"/>